<dbReference type="RefSeq" id="XP_002670300.1">
    <property type="nucleotide sequence ID" value="XM_002670254.1"/>
</dbReference>
<proteinExistence type="predicted"/>
<dbReference type="Proteomes" id="UP000006671">
    <property type="component" value="Unassembled WGS sequence"/>
</dbReference>
<name>D2W055_NAEGR</name>
<keyword evidence="2" id="KW-1185">Reference proteome</keyword>
<dbReference type="GeneID" id="8863191"/>
<dbReference type="OMA" id="LEEIWIV"/>
<gene>
    <name evidence="1" type="ORF">NAEGRDRAFT_53657</name>
</gene>
<sequence length="266" mass="32066">MSSFALLDEDYLLNTIPKKSNKKPKPKVLTETIFTKIHLEEIWIVILNYFEIKDLYTVYVLIDRKIRNIIYSLPFQKYLLERTFGKIISTEEERDHAALFIKEGKTLEKEIENMFQLKDPRNIFGFQKKFIPSDMKPEQHLVFQKLYFALLNRRIKFTNRNMKLREQFRSYTSYIYAFQEEYDNFKRSTRKGTKALQAAEQGYGLMDNEHRSEIDNEKRRQLDCDHFMISVSFDPVQTRQCILTCKSCKAEEKLVHRTKEDYRKYL</sequence>
<dbReference type="AlphaFoldDB" id="D2W055"/>
<reference evidence="1 2" key="1">
    <citation type="journal article" date="2010" name="Cell">
        <title>The genome of Naegleria gruberi illuminates early eukaryotic versatility.</title>
        <authorList>
            <person name="Fritz-Laylin L.K."/>
            <person name="Prochnik S.E."/>
            <person name="Ginger M.L."/>
            <person name="Dacks J.B."/>
            <person name="Carpenter M.L."/>
            <person name="Field M.C."/>
            <person name="Kuo A."/>
            <person name="Paredez A."/>
            <person name="Chapman J."/>
            <person name="Pham J."/>
            <person name="Shu S."/>
            <person name="Neupane R."/>
            <person name="Cipriano M."/>
            <person name="Mancuso J."/>
            <person name="Tu H."/>
            <person name="Salamov A."/>
            <person name="Lindquist E."/>
            <person name="Shapiro H."/>
            <person name="Lucas S."/>
            <person name="Grigoriev I.V."/>
            <person name="Cande W.Z."/>
            <person name="Fulton C."/>
            <person name="Rokhsar D.S."/>
            <person name="Dawson S.C."/>
        </authorList>
    </citation>
    <scope>NUCLEOTIDE SEQUENCE [LARGE SCALE GENOMIC DNA]</scope>
    <source>
        <strain evidence="1 2">NEG-M</strain>
    </source>
</reference>
<evidence type="ECO:0000313" key="1">
    <source>
        <dbReference type="EMBL" id="EFC37556.1"/>
    </source>
</evidence>
<accession>D2W055</accession>
<dbReference type="KEGG" id="ngr:NAEGRDRAFT_53657"/>
<dbReference type="InParanoid" id="D2W055"/>
<dbReference type="EMBL" id="GG738917">
    <property type="protein sequence ID" value="EFC37556.1"/>
    <property type="molecule type" value="Genomic_DNA"/>
</dbReference>
<evidence type="ECO:0000313" key="2">
    <source>
        <dbReference type="Proteomes" id="UP000006671"/>
    </source>
</evidence>
<dbReference type="VEuPathDB" id="AmoebaDB:NAEGRDRAFT_53657"/>
<protein>
    <submittedName>
        <fullName evidence="1">Predicted protein</fullName>
    </submittedName>
</protein>
<organism evidence="2">
    <name type="scientific">Naegleria gruberi</name>
    <name type="common">Amoeba</name>
    <dbReference type="NCBI Taxonomy" id="5762"/>
    <lineage>
        <taxon>Eukaryota</taxon>
        <taxon>Discoba</taxon>
        <taxon>Heterolobosea</taxon>
        <taxon>Tetramitia</taxon>
        <taxon>Eutetramitia</taxon>
        <taxon>Vahlkampfiidae</taxon>
        <taxon>Naegleria</taxon>
    </lineage>
</organism>